<gene>
    <name evidence="1" type="ORF">MSG28_015466</name>
</gene>
<protein>
    <submittedName>
        <fullName evidence="1">Uncharacterized protein</fullName>
    </submittedName>
</protein>
<sequence>MDFVKREEQAVIDDEHYKTYLENLQKSHQIDTTDYQHAISMEQLHQAMQTSINTTIAHNFQLPLSPRQISTLMLKTNHFNRNFNEIPAHLQRNLSEIDLVQNLTNDLSQNLRNEDIINQNLNLRLNEIELQNTLVQNIQLNEQEISRINHDLRMNDLPQNLGRDLELNDLSVAHLGDDRRLVDSMLEPRLDQRLVGLEDPRQLGDHLIPMPFHIKAEQEDDGYFYDNVNQGIANVNNGLNGHTSVHADPAQTMHQEQMYTVYNNHLPSIPALNSLDLYTRPQNYVQNYVTTRDNPENLVVHRQFDNSSPYNEEFKKLRDETKERKTEEPKENLKPTDQNKILYANYPNEFAAEKETQVEPNKVQEELSMNIKGEYSCYKCSDVFTSKRGLKQHAKTCTEPAENAEAVEKLGKFSCTQCVYRCQSPAILKIHERTHTGEKPFSCTFCDYKSGQKNNVAKHILVHMKEKPFRCQYCDYRCAQKNNLVVHERTHTGYKPFACPYCDYRTVQKPNLVKHMYLHTDQKPFSCDMCSYRCVQKTNLTKHKQRHLNEKNGEKVDLKSQVKPYRPRQKSVKCPQCPYKCVQKSSLDKHMQFKHCDAQLDYVRTEGDVIQNLSVKKDFECQDKDMEVS</sequence>
<proteinExistence type="predicted"/>
<dbReference type="Proteomes" id="UP001064048">
    <property type="component" value="Chromosome 28"/>
</dbReference>
<organism evidence="1 2">
    <name type="scientific">Choristoneura fumiferana</name>
    <name type="common">Spruce budworm moth</name>
    <name type="synonym">Archips fumiferana</name>
    <dbReference type="NCBI Taxonomy" id="7141"/>
    <lineage>
        <taxon>Eukaryota</taxon>
        <taxon>Metazoa</taxon>
        <taxon>Ecdysozoa</taxon>
        <taxon>Arthropoda</taxon>
        <taxon>Hexapoda</taxon>
        <taxon>Insecta</taxon>
        <taxon>Pterygota</taxon>
        <taxon>Neoptera</taxon>
        <taxon>Endopterygota</taxon>
        <taxon>Lepidoptera</taxon>
        <taxon>Glossata</taxon>
        <taxon>Ditrysia</taxon>
        <taxon>Tortricoidea</taxon>
        <taxon>Tortricidae</taxon>
        <taxon>Tortricinae</taxon>
        <taxon>Choristoneura</taxon>
    </lineage>
</organism>
<reference evidence="1 2" key="1">
    <citation type="journal article" date="2022" name="Genome Biol. Evol.">
        <title>The Spruce Budworm Genome: Reconstructing the Evolutionary History of Antifreeze Proteins.</title>
        <authorList>
            <person name="Beliveau C."/>
            <person name="Gagne P."/>
            <person name="Picq S."/>
            <person name="Vernygora O."/>
            <person name="Keeling C.I."/>
            <person name="Pinkney K."/>
            <person name="Doucet D."/>
            <person name="Wen F."/>
            <person name="Johnston J.S."/>
            <person name="Maaroufi H."/>
            <person name="Boyle B."/>
            <person name="Laroche J."/>
            <person name="Dewar K."/>
            <person name="Juretic N."/>
            <person name="Blackburn G."/>
            <person name="Nisole A."/>
            <person name="Brunet B."/>
            <person name="Brandao M."/>
            <person name="Lumley L."/>
            <person name="Duan J."/>
            <person name="Quan G."/>
            <person name="Lucarotti C.J."/>
            <person name="Roe A.D."/>
            <person name="Sperling F.A.H."/>
            <person name="Levesque R.C."/>
            <person name="Cusson M."/>
        </authorList>
    </citation>
    <scope>NUCLEOTIDE SEQUENCE [LARGE SCALE GENOMIC DNA]</scope>
    <source>
        <strain evidence="1">Glfc:IPQL:Cfum</strain>
    </source>
</reference>
<comment type="caution">
    <text evidence="1">The sequence shown here is derived from an EMBL/GenBank/DDBJ whole genome shotgun (WGS) entry which is preliminary data.</text>
</comment>
<evidence type="ECO:0000313" key="1">
    <source>
        <dbReference type="EMBL" id="KAI8433427.1"/>
    </source>
</evidence>
<dbReference type="EMBL" id="CM046128">
    <property type="protein sequence ID" value="KAI8433427.1"/>
    <property type="molecule type" value="Genomic_DNA"/>
</dbReference>
<evidence type="ECO:0000313" key="2">
    <source>
        <dbReference type="Proteomes" id="UP001064048"/>
    </source>
</evidence>
<accession>A0ACC0KAZ3</accession>
<name>A0ACC0KAZ3_CHOFU</name>
<keyword evidence="2" id="KW-1185">Reference proteome</keyword>